<keyword evidence="3" id="KW-1185">Reference proteome</keyword>
<gene>
    <name evidence="2" type="ORF">AVEN_129132_1</name>
</gene>
<evidence type="ECO:0000313" key="3">
    <source>
        <dbReference type="Proteomes" id="UP000499080"/>
    </source>
</evidence>
<feature type="compositionally biased region" description="Basic and acidic residues" evidence="1">
    <location>
        <begin position="1"/>
        <end position="17"/>
    </location>
</feature>
<organism evidence="2 3">
    <name type="scientific">Araneus ventricosus</name>
    <name type="common">Orbweaver spider</name>
    <name type="synonym">Epeira ventricosa</name>
    <dbReference type="NCBI Taxonomy" id="182803"/>
    <lineage>
        <taxon>Eukaryota</taxon>
        <taxon>Metazoa</taxon>
        <taxon>Ecdysozoa</taxon>
        <taxon>Arthropoda</taxon>
        <taxon>Chelicerata</taxon>
        <taxon>Arachnida</taxon>
        <taxon>Araneae</taxon>
        <taxon>Araneomorphae</taxon>
        <taxon>Entelegynae</taxon>
        <taxon>Araneoidea</taxon>
        <taxon>Araneidae</taxon>
        <taxon>Araneus</taxon>
    </lineage>
</organism>
<evidence type="ECO:0000256" key="1">
    <source>
        <dbReference type="SAM" id="MobiDB-lite"/>
    </source>
</evidence>
<dbReference type="EMBL" id="BGPR01058530">
    <property type="protein sequence ID" value="GBO34691.1"/>
    <property type="molecule type" value="Genomic_DNA"/>
</dbReference>
<evidence type="ECO:0000313" key="2">
    <source>
        <dbReference type="EMBL" id="GBO34691.1"/>
    </source>
</evidence>
<proteinExistence type="predicted"/>
<dbReference type="AlphaFoldDB" id="A0A4Y2WCL7"/>
<name>A0A4Y2WCL7_ARAVE</name>
<accession>A0A4Y2WCL7</accession>
<feature type="region of interest" description="Disordered" evidence="1">
    <location>
        <begin position="1"/>
        <end position="42"/>
    </location>
</feature>
<protein>
    <submittedName>
        <fullName evidence="2">Uncharacterized protein</fullName>
    </submittedName>
</protein>
<dbReference type="Proteomes" id="UP000499080">
    <property type="component" value="Unassembled WGS sequence"/>
</dbReference>
<reference evidence="2 3" key="1">
    <citation type="journal article" date="2019" name="Sci. Rep.">
        <title>Orb-weaving spider Araneus ventricosus genome elucidates the spidroin gene catalogue.</title>
        <authorList>
            <person name="Kono N."/>
            <person name="Nakamura H."/>
            <person name="Ohtoshi R."/>
            <person name="Moran D.A.P."/>
            <person name="Shinohara A."/>
            <person name="Yoshida Y."/>
            <person name="Fujiwara M."/>
            <person name="Mori M."/>
            <person name="Tomita M."/>
            <person name="Arakawa K."/>
        </authorList>
    </citation>
    <scope>NUCLEOTIDE SEQUENCE [LARGE SCALE GENOMIC DNA]</scope>
</reference>
<sequence length="91" mass="10205">MGKQLGEDKSQSEESQKKVLNCRPRSRRTPGSKPDSTKDPSCIRPVASSHWCGAEVWRGGVSLGVVLVIWPRFKMTRSVPKYLRFTSKTGQ</sequence>
<comment type="caution">
    <text evidence="2">The sequence shown here is derived from an EMBL/GenBank/DDBJ whole genome shotgun (WGS) entry which is preliminary data.</text>
</comment>